<evidence type="ECO:0000256" key="7">
    <source>
        <dbReference type="ARBA" id="ARBA00023014"/>
    </source>
</evidence>
<keyword evidence="6" id="KW-0408">Iron</keyword>
<gene>
    <name evidence="9" type="ORF">B9Q02_00425</name>
</gene>
<evidence type="ECO:0000256" key="1">
    <source>
        <dbReference type="ARBA" id="ARBA00001966"/>
    </source>
</evidence>
<keyword evidence="4" id="KW-0235">DNA replication</keyword>
<dbReference type="GO" id="GO:0051539">
    <property type="term" value="F:4 iron, 4 sulfur cluster binding"/>
    <property type="evidence" value="ECO:0007669"/>
    <property type="project" value="UniProtKB-KW"/>
</dbReference>
<reference evidence="9 10" key="1">
    <citation type="submission" date="2017-04" db="EMBL/GenBank/DDBJ databases">
        <title>Novel microbial lineages endemic to geothermal iron-oxide mats fill important gaps in the evolutionary history of Archaea.</title>
        <authorList>
            <person name="Jay Z.J."/>
            <person name="Beam J.P."/>
            <person name="Dlakic M."/>
            <person name="Rusch D.B."/>
            <person name="Kozubal M.A."/>
            <person name="Inskeep W.P."/>
        </authorList>
    </citation>
    <scope>NUCLEOTIDE SEQUENCE [LARGE SCALE GENOMIC DNA]</scope>
    <source>
        <strain evidence="9">BE_D</strain>
    </source>
</reference>
<dbReference type="EMBL" id="NEXD01000001">
    <property type="protein sequence ID" value="PSN86905.1"/>
    <property type="molecule type" value="Genomic_DNA"/>
</dbReference>
<evidence type="ECO:0000259" key="8">
    <source>
        <dbReference type="Pfam" id="PF04104"/>
    </source>
</evidence>
<evidence type="ECO:0000256" key="4">
    <source>
        <dbReference type="ARBA" id="ARBA00022705"/>
    </source>
</evidence>
<evidence type="ECO:0000313" key="9">
    <source>
        <dbReference type="EMBL" id="PSN86905.1"/>
    </source>
</evidence>
<name>A0A2R6AKL6_9ARCH</name>
<evidence type="ECO:0000313" key="10">
    <source>
        <dbReference type="Proteomes" id="UP000240569"/>
    </source>
</evidence>
<keyword evidence="5" id="KW-0479">Metal-binding</keyword>
<dbReference type="GO" id="GO:0046872">
    <property type="term" value="F:metal ion binding"/>
    <property type="evidence" value="ECO:0007669"/>
    <property type="project" value="UniProtKB-KW"/>
</dbReference>
<proteinExistence type="predicted"/>
<sequence>MKSNFLNKYNLINHYFVMEEYDLEILAAKYPHSHWGKEYLKKNSIDLNKIDEKVFQKIESVFKKEYEADFLVDYLTPKNEVQAYLLAFNLLINPKLQNARERLASAFFSWLSNRTSRLLSNESMMIILEYFEKSLKITPLIQEKRIVIKIADFFNLCKNTHKIKLVELPILKGMIFLDKYQAASLAGELTYSYLFRILNEKTFLATAIDNEYFERFNKAFKKEDLKVATKLDHTKYPPCIKLFIEELSNGLAITHFARFTLAAFMRQIGVKKEHVKEFFNKASNFNSQRTEYQISHIYGEIGSRIKYSAPSCDTLKVAKLCPIQYYCDRYARHPVAVYKRRMRQIDRQ</sequence>
<organism evidence="9 10">
    <name type="scientific">Candidatus Marsarchaeota G1 archaeon BE_D</name>
    <dbReference type="NCBI Taxonomy" id="1978156"/>
    <lineage>
        <taxon>Archaea</taxon>
        <taxon>Candidatus Marsarchaeota</taxon>
        <taxon>Candidatus Marsarchaeota group 1</taxon>
    </lineage>
</organism>
<keyword evidence="3" id="KW-0639">Primosome</keyword>
<evidence type="ECO:0000256" key="5">
    <source>
        <dbReference type="ARBA" id="ARBA00022723"/>
    </source>
</evidence>
<keyword evidence="7" id="KW-0411">Iron-sulfur</keyword>
<dbReference type="GO" id="GO:0006270">
    <property type="term" value="P:DNA replication initiation"/>
    <property type="evidence" value="ECO:0007669"/>
    <property type="project" value="TreeGrafter"/>
</dbReference>
<feature type="domain" description="DNA primase large subunit C-terminal" evidence="8">
    <location>
        <begin position="230"/>
        <end position="323"/>
    </location>
</feature>
<dbReference type="PANTHER" id="PTHR10537">
    <property type="entry name" value="DNA PRIMASE LARGE SUBUNIT"/>
    <property type="match status" value="1"/>
</dbReference>
<dbReference type="PANTHER" id="PTHR10537:SF3">
    <property type="entry name" value="DNA PRIMASE LARGE SUBUNIT"/>
    <property type="match status" value="1"/>
</dbReference>
<dbReference type="GO" id="GO:0006269">
    <property type="term" value="P:DNA replication, synthesis of primer"/>
    <property type="evidence" value="ECO:0007669"/>
    <property type="project" value="UniProtKB-KW"/>
</dbReference>
<protein>
    <recommendedName>
        <fullName evidence="8">DNA primase large subunit C-terminal domain-containing protein</fullName>
    </recommendedName>
</protein>
<dbReference type="AlphaFoldDB" id="A0A2R6AKL6"/>
<dbReference type="Proteomes" id="UP000240569">
    <property type="component" value="Unassembled WGS sequence"/>
</dbReference>
<keyword evidence="2" id="KW-0004">4Fe-4S</keyword>
<comment type="cofactor">
    <cofactor evidence="1">
        <name>[4Fe-4S] cluster</name>
        <dbReference type="ChEBI" id="CHEBI:49883"/>
    </cofactor>
</comment>
<dbReference type="Pfam" id="PF04104">
    <property type="entry name" value="DNA_primase_lrg"/>
    <property type="match status" value="1"/>
</dbReference>
<evidence type="ECO:0000256" key="6">
    <source>
        <dbReference type="ARBA" id="ARBA00023004"/>
    </source>
</evidence>
<dbReference type="GO" id="GO:1990077">
    <property type="term" value="C:primosome complex"/>
    <property type="evidence" value="ECO:0007669"/>
    <property type="project" value="UniProtKB-KW"/>
</dbReference>
<dbReference type="InterPro" id="IPR058560">
    <property type="entry name" value="DNA_primase_C"/>
</dbReference>
<accession>A0A2R6AKL6</accession>
<dbReference type="InterPro" id="IPR007238">
    <property type="entry name" value="DNA_primase_lsu_euk/arc"/>
</dbReference>
<evidence type="ECO:0000256" key="2">
    <source>
        <dbReference type="ARBA" id="ARBA00022485"/>
    </source>
</evidence>
<dbReference type="SUPFAM" id="SSF140914">
    <property type="entry name" value="PriB N-terminal domain-like"/>
    <property type="match status" value="1"/>
</dbReference>
<evidence type="ECO:0000256" key="3">
    <source>
        <dbReference type="ARBA" id="ARBA00022515"/>
    </source>
</evidence>
<comment type="caution">
    <text evidence="9">The sequence shown here is derived from an EMBL/GenBank/DDBJ whole genome shotgun (WGS) entry which is preliminary data.</text>
</comment>